<accession>A0A6G0T1N7</accession>
<protein>
    <submittedName>
        <fullName evidence="2">Uncharacterized protein</fullName>
    </submittedName>
</protein>
<evidence type="ECO:0000313" key="3">
    <source>
        <dbReference type="Proteomes" id="UP000475862"/>
    </source>
</evidence>
<keyword evidence="1" id="KW-1133">Transmembrane helix</keyword>
<evidence type="ECO:0000313" key="2">
    <source>
        <dbReference type="EMBL" id="KAE9524114.1"/>
    </source>
</evidence>
<dbReference type="Proteomes" id="UP000475862">
    <property type="component" value="Unassembled WGS sequence"/>
</dbReference>
<reference evidence="2 3" key="1">
    <citation type="submission" date="2019-08" db="EMBL/GenBank/DDBJ databases">
        <title>The genome of the soybean aphid Biotype 1, its phylome, world population structure and adaptation to the North American continent.</title>
        <authorList>
            <person name="Giordano R."/>
            <person name="Donthu R.K."/>
            <person name="Hernandez A.G."/>
            <person name="Wright C.L."/>
            <person name="Zimin A.V."/>
        </authorList>
    </citation>
    <scope>NUCLEOTIDE SEQUENCE [LARGE SCALE GENOMIC DNA]</scope>
    <source>
        <tissue evidence="2">Whole aphids</tissue>
    </source>
</reference>
<keyword evidence="1" id="KW-0472">Membrane</keyword>
<keyword evidence="1" id="KW-0812">Transmembrane</keyword>
<dbReference type="AlphaFoldDB" id="A0A6G0T1N7"/>
<dbReference type="EMBL" id="VYZN01000072">
    <property type="protein sequence ID" value="KAE9524114.1"/>
    <property type="molecule type" value="Genomic_DNA"/>
</dbReference>
<organism evidence="2 3">
    <name type="scientific">Aphis glycines</name>
    <name type="common">Soybean aphid</name>
    <dbReference type="NCBI Taxonomy" id="307491"/>
    <lineage>
        <taxon>Eukaryota</taxon>
        <taxon>Metazoa</taxon>
        <taxon>Ecdysozoa</taxon>
        <taxon>Arthropoda</taxon>
        <taxon>Hexapoda</taxon>
        <taxon>Insecta</taxon>
        <taxon>Pterygota</taxon>
        <taxon>Neoptera</taxon>
        <taxon>Paraneoptera</taxon>
        <taxon>Hemiptera</taxon>
        <taxon>Sternorrhyncha</taxon>
        <taxon>Aphidomorpha</taxon>
        <taxon>Aphidoidea</taxon>
        <taxon>Aphididae</taxon>
        <taxon>Aphidini</taxon>
        <taxon>Aphis</taxon>
        <taxon>Aphis</taxon>
    </lineage>
</organism>
<name>A0A6G0T1N7_APHGL</name>
<keyword evidence="3" id="KW-1185">Reference proteome</keyword>
<sequence length="316" mass="37020">MQNKLGRHILIINKYDLGINFNQLIETIFNSSIKTPFRYIEVAVKRPLKRNALALGQCPAKSGLPLNYIIMIMEEDCRTKLKIIAYSFVLLIGKWILFCSTMFGILCETFRGQNKIFVVGWRLLQEDRTNTLRRGMINRDYISKRVGIKKVDKWVPFCCIAVDHCEDVFEFRDRTNLFNLSENLSHHRKQNKFYVGPIPNKTKFPTKDLISEAQKRILKTWQNYWDSIPNNKLRSSENRPLQYHPILFNHTKKLRPAYDTCKSPLTIEHITINCPKFLASRHLLNNPASLEEALNQDSQSIFLSFSKDFTNFVKNK</sequence>
<feature type="transmembrane region" description="Helical" evidence="1">
    <location>
        <begin position="83"/>
        <end position="106"/>
    </location>
</feature>
<evidence type="ECO:0000256" key="1">
    <source>
        <dbReference type="SAM" id="Phobius"/>
    </source>
</evidence>
<gene>
    <name evidence="2" type="ORF">AGLY_015479</name>
</gene>
<proteinExistence type="predicted"/>
<comment type="caution">
    <text evidence="2">The sequence shown here is derived from an EMBL/GenBank/DDBJ whole genome shotgun (WGS) entry which is preliminary data.</text>
</comment>